<comment type="caution">
    <text evidence="2">The sequence shown here is derived from an EMBL/GenBank/DDBJ whole genome shotgun (WGS) entry which is preliminary data.</text>
</comment>
<name>A0A5M3MS01_CONPW</name>
<sequence length="662" mass="72348">MPFRPLPQPPDYNSGPSDFLELQDVSTYAPERHTYVQRFSSWSNSEETQCLDDSKSMVTDSEDESTPVALPFLPSSSTTLQTPSTTLGFSARHIHQLSHVLHGLLVILHLILLGVYSHHLEHRTVLAYTQQSQVWTTVLSASLQAFYVIYASLLVVFTQKLGLLHNLQRRQSLTTMADVSDAWAGLGSAFLGLWHQTKLPVSVGSTIAVTLYLLCVLVLHIASSTIMQLETFNGTVNASVPTRLHLPSNFFAVAQGTGYTPWPVVDQYLFANDTIGAYASQPGLSGSTLYDVLPSRTNAYTGRTLVNSTTINATCGLMETVSDYVFPGFTPFFDQIQVRGQTYDVSPGKVMYWLTTTLEDADSIQKFNSPINYTTKCSGADGSIQQNYTTAVVPLYLAGCYVTMQNNTAALDASTNELLEVPSMQLSSPKAWDAFPFSVDGATSLPTLLRLDDAPESQWSFTSANNTDQLTLLDVHLTLGLGTDLVNQTWAQFLASPPPCSEMKLNASISLGAEEFETMIANMVASMMWIATTQMSDTFGFEIDSGKAWVEQSVLQMRLNINAVPLVFAFIASVLMLALEIHIAGFKLAEDSHINRIGILEGIWLAARHPTMRSWARNVQMPTVDGLRAAGLHEVCLAEELKILEADGDIGLGGLGRDGGPE</sequence>
<feature type="transmembrane region" description="Helical" evidence="1">
    <location>
        <begin position="100"/>
        <end position="118"/>
    </location>
</feature>
<dbReference type="Proteomes" id="UP000053558">
    <property type="component" value="Unassembled WGS sequence"/>
</dbReference>
<feature type="transmembrane region" description="Helical" evidence="1">
    <location>
        <begin position="201"/>
        <end position="222"/>
    </location>
</feature>
<feature type="transmembrane region" description="Helical" evidence="1">
    <location>
        <begin position="138"/>
        <end position="158"/>
    </location>
</feature>
<protein>
    <submittedName>
        <fullName evidence="2">Uncharacterized protein</fullName>
    </submittedName>
</protein>
<evidence type="ECO:0000313" key="2">
    <source>
        <dbReference type="EMBL" id="EIW81929.1"/>
    </source>
</evidence>
<keyword evidence="1" id="KW-1133">Transmembrane helix</keyword>
<accession>A0A5M3MS01</accession>
<dbReference type="EMBL" id="JH711577">
    <property type="protein sequence ID" value="EIW81929.1"/>
    <property type="molecule type" value="Genomic_DNA"/>
</dbReference>
<dbReference type="KEGG" id="cput:CONPUDRAFT_164643"/>
<gene>
    <name evidence="2" type="ORF">CONPUDRAFT_164643</name>
</gene>
<dbReference type="OrthoDB" id="2644397at2759"/>
<dbReference type="RefSeq" id="XP_007767779.1">
    <property type="nucleotide sequence ID" value="XM_007769589.1"/>
</dbReference>
<organism evidence="2 3">
    <name type="scientific">Coniophora puteana (strain RWD-64-598)</name>
    <name type="common">Brown rot fungus</name>
    <dbReference type="NCBI Taxonomy" id="741705"/>
    <lineage>
        <taxon>Eukaryota</taxon>
        <taxon>Fungi</taxon>
        <taxon>Dikarya</taxon>
        <taxon>Basidiomycota</taxon>
        <taxon>Agaricomycotina</taxon>
        <taxon>Agaricomycetes</taxon>
        <taxon>Agaricomycetidae</taxon>
        <taxon>Boletales</taxon>
        <taxon>Coniophorineae</taxon>
        <taxon>Coniophoraceae</taxon>
        <taxon>Coniophora</taxon>
    </lineage>
</organism>
<proteinExistence type="predicted"/>
<keyword evidence="1" id="KW-0472">Membrane</keyword>
<dbReference type="GeneID" id="19205185"/>
<evidence type="ECO:0000313" key="3">
    <source>
        <dbReference type="Proteomes" id="UP000053558"/>
    </source>
</evidence>
<keyword evidence="3" id="KW-1185">Reference proteome</keyword>
<keyword evidence="1" id="KW-0812">Transmembrane</keyword>
<evidence type="ECO:0000256" key="1">
    <source>
        <dbReference type="SAM" id="Phobius"/>
    </source>
</evidence>
<feature type="transmembrane region" description="Helical" evidence="1">
    <location>
        <begin position="179"/>
        <end position="195"/>
    </location>
</feature>
<feature type="transmembrane region" description="Helical" evidence="1">
    <location>
        <begin position="559"/>
        <end position="579"/>
    </location>
</feature>
<dbReference type="AlphaFoldDB" id="A0A5M3MS01"/>
<reference evidence="3" key="1">
    <citation type="journal article" date="2012" name="Science">
        <title>The Paleozoic origin of enzymatic lignin decomposition reconstructed from 31 fungal genomes.</title>
        <authorList>
            <person name="Floudas D."/>
            <person name="Binder M."/>
            <person name="Riley R."/>
            <person name="Barry K."/>
            <person name="Blanchette R.A."/>
            <person name="Henrissat B."/>
            <person name="Martinez A.T."/>
            <person name="Otillar R."/>
            <person name="Spatafora J.W."/>
            <person name="Yadav J.S."/>
            <person name="Aerts A."/>
            <person name="Benoit I."/>
            <person name="Boyd A."/>
            <person name="Carlson A."/>
            <person name="Copeland A."/>
            <person name="Coutinho P.M."/>
            <person name="de Vries R.P."/>
            <person name="Ferreira P."/>
            <person name="Findley K."/>
            <person name="Foster B."/>
            <person name="Gaskell J."/>
            <person name="Glotzer D."/>
            <person name="Gorecki P."/>
            <person name="Heitman J."/>
            <person name="Hesse C."/>
            <person name="Hori C."/>
            <person name="Igarashi K."/>
            <person name="Jurgens J.A."/>
            <person name="Kallen N."/>
            <person name="Kersten P."/>
            <person name="Kohler A."/>
            <person name="Kuees U."/>
            <person name="Kumar T.K.A."/>
            <person name="Kuo A."/>
            <person name="LaButti K."/>
            <person name="Larrondo L.F."/>
            <person name="Lindquist E."/>
            <person name="Ling A."/>
            <person name="Lombard V."/>
            <person name="Lucas S."/>
            <person name="Lundell T."/>
            <person name="Martin R."/>
            <person name="McLaughlin D.J."/>
            <person name="Morgenstern I."/>
            <person name="Morin E."/>
            <person name="Murat C."/>
            <person name="Nagy L.G."/>
            <person name="Nolan M."/>
            <person name="Ohm R.A."/>
            <person name="Patyshakuliyeva A."/>
            <person name="Rokas A."/>
            <person name="Ruiz-Duenas F.J."/>
            <person name="Sabat G."/>
            <person name="Salamov A."/>
            <person name="Samejima M."/>
            <person name="Schmutz J."/>
            <person name="Slot J.C."/>
            <person name="St John F."/>
            <person name="Stenlid J."/>
            <person name="Sun H."/>
            <person name="Sun S."/>
            <person name="Syed K."/>
            <person name="Tsang A."/>
            <person name="Wiebenga A."/>
            <person name="Young D."/>
            <person name="Pisabarro A."/>
            <person name="Eastwood D.C."/>
            <person name="Martin F."/>
            <person name="Cullen D."/>
            <person name="Grigoriev I.V."/>
            <person name="Hibbett D.S."/>
        </authorList>
    </citation>
    <scope>NUCLEOTIDE SEQUENCE [LARGE SCALE GENOMIC DNA]</scope>
    <source>
        <strain evidence="3">RWD-64-598 SS2</strain>
    </source>
</reference>